<dbReference type="FunFam" id="3.10.100.10:FF:000033">
    <property type="entry name" value="Mannose receptor C type 2"/>
    <property type="match status" value="1"/>
</dbReference>
<feature type="non-terminal residue" evidence="4">
    <location>
        <position position="1"/>
    </location>
</feature>
<feature type="transmembrane region" description="Helical" evidence="2">
    <location>
        <begin position="652"/>
        <end position="673"/>
    </location>
</feature>
<dbReference type="OMA" id="DNETQWV"/>
<dbReference type="PROSITE" id="PS00615">
    <property type="entry name" value="C_TYPE_LECTIN_1"/>
    <property type="match status" value="1"/>
</dbReference>
<dbReference type="InterPro" id="IPR016186">
    <property type="entry name" value="C-type_lectin-like/link_sf"/>
</dbReference>
<dbReference type="OrthoDB" id="5858677at2759"/>
<name>A0A401P1C3_SCYTO</name>
<dbReference type="InterPro" id="IPR016187">
    <property type="entry name" value="CTDL_fold"/>
</dbReference>
<evidence type="ECO:0000256" key="1">
    <source>
        <dbReference type="ARBA" id="ARBA00023157"/>
    </source>
</evidence>
<evidence type="ECO:0000256" key="2">
    <source>
        <dbReference type="SAM" id="Phobius"/>
    </source>
</evidence>
<keyword evidence="5" id="KW-1185">Reference proteome</keyword>
<protein>
    <recommendedName>
        <fullName evidence="3">C-type lectin domain-containing protein</fullName>
    </recommendedName>
</protein>
<evidence type="ECO:0000313" key="5">
    <source>
        <dbReference type="Proteomes" id="UP000288216"/>
    </source>
</evidence>
<feature type="domain" description="C-type lectin" evidence="3">
    <location>
        <begin position="215"/>
        <end position="334"/>
    </location>
</feature>
<dbReference type="EMBL" id="BFAA01008354">
    <property type="protein sequence ID" value="GCB66932.1"/>
    <property type="molecule type" value="Genomic_DNA"/>
</dbReference>
<dbReference type="Gene3D" id="3.10.100.10">
    <property type="entry name" value="Mannose-Binding Protein A, subunit A"/>
    <property type="match status" value="4"/>
</dbReference>
<keyword evidence="1" id="KW-1015">Disulfide bond</keyword>
<evidence type="ECO:0000259" key="3">
    <source>
        <dbReference type="PROSITE" id="PS50041"/>
    </source>
</evidence>
<evidence type="ECO:0000313" key="4">
    <source>
        <dbReference type="EMBL" id="GCB66932.1"/>
    </source>
</evidence>
<dbReference type="InterPro" id="IPR018378">
    <property type="entry name" value="C-type_lectin_CS"/>
</dbReference>
<dbReference type="CDD" id="cd00037">
    <property type="entry name" value="CLECT"/>
    <property type="match status" value="3"/>
</dbReference>
<dbReference type="Proteomes" id="UP000288216">
    <property type="component" value="Unassembled WGS sequence"/>
</dbReference>
<dbReference type="AlphaFoldDB" id="A0A401P1C3"/>
<accession>A0A401P1C3</accession>
<dbReference type="PANTHER" id="PTHR22803">
    <property type="entry name" value="MANNOSE, PHOSPHOLIPASE, LECTIN RECEPTOR RELATED"/>
    <property type="match status" value="1"/>
</dbReference>
<keyword evidence="2" id="KW-1133">Transmembrane helix</keyword>
<dbReference type="Pfam" id="PF00059">
    <property type="entry name" value="Lectin_C"/>
    <property type="match status" value="4"/>
</dbReference>
<comment type="caution">
    <text evidence="4">The sequence shown here is derived from an EMBL/GenBank/DDBJ whole genome shotgun (WGS) entry which is preliminary data.</text>
</comment>
<proteinExistence type="predicted"/>
<reference evidence="4 5" key="1">
    <citation type="journal article" date="2018" name="Nat. Ecol. Evol.">
        <title>Shark genomes provide insights into elasmobranch evolution and the origin of vertebrates.</title>
        <authorList>
            <person name="Hara Y"/>
            <person name="Yamaguchi K"/>
            <person name="Onimaru K"/>
            <person name="Kadota M"/>
            <person name="Koyanagi M"/>
            <person name="Keeley SD"/>
            <person name="Tatsumi K"/>
            <person name="Tanaka K"/>
            <person name="Motone F"/>
            <person name="Kageyama Y"/>
            <person name="Nozu R"/>
            <person name="Adachi N"/>
            <person name="Nishimura O"/>
            <person name="Nakagawa R"/>
            <person name="Tanegashima C"/>
            <person name="Kiyatake I"/>
            <person name="Matsumoto R"/>
            <person name="Murakumo K"/>
            <person name="Nishida K"/>
            <person name="Terakita A"/>
            <person name="Kuratani S"/>
            <person name="Sato K"/>
            <person name="Hyodo S Kuraku.S."/>
        </authorList>
    </citation>
    <scope>NUCLEOTIDE SEQUENCE [LARGE SCALE GENOMIC DNA]</scope>
</reference>
<dbReference type="SUPFAM" id="SSF56436">
    <property type="entry name" value="C-type lectin-like"/>
    <property type="match status" value="4"/>
</dbReference>
<feature type="domain" description="C-type lectin" evidence="3">
    <location>
        <begin position="67"/>
        <end position="186"/>
    </location>
</feature>
<sequence>YTYNNFGRDIYEDDDIRRCAVTDIASSLWRAVRCENQLDWICKIRKGAVAKDPEGTEDATSNKWVQFQDAEYKFFEHLSTWPQAQRICTWFGAELASIHSQEELTFLGKILQELSRFQDQFWWIGLHTNENDGRFRWSDGSILNFVSWASGRPRPISRDRKCVYMSPSKEVWGDQRCLNNLQYICKRTNSSVVKPPLPPPPSAHSGGCPRGWTPFVNKCFQVRGYSKVDRANWIEGKAACERAGGQLATISNHYEQAFITAILPNITFDLWIGLHDTSKDFQWLQKEPLKYVNWAPGEPSGQHTSSAANELVNCAVIWHALHPQFTGRWDDRSCTSDRNGYICQRNKDPSLPSTPANFPPPSMSKLSYMNSTYRVIQKPLSWLEAVWLCESHNETLVTVVDPYHQAFLTQVINSVQQPLWIGLSNEEGARTFSWLSGEESDYTNWQEGEPRQALGCTYMDVDGMWRISNCETKLKGAICKVAGDSWSSKSTFTGTCPSGLQDSSWIPFRNHCYTFHLERKATPKDAAKYCQKAHGAEMVSILDETENVFVWEHVQAYENDTKGAWLSLMYNTKSGSLVWPDKTVLNYSNWARETENMSLMSPNTCYWIKSNTGIWGIGSCTSFTLGIICKMPRVQENRLLVTSGSQGHTLDIILYVLGALVLLAVVVVLLLLYRRRAASGSRHGAFESARYSRTSSTPSESVEKNILVSDMEMNEQQE</sequence>
<gene>
    <name evidence="4" type="ORF">scyTo_0015058</name>
</gene>
<organism evidence="4 5">
    <name type="scientific">Scyliorhinus torazame</name>
    <name type="common">Cloudy catshark</name>
    <name type="synonym">Catulus torazame</name>
    <dbReference type="NCBI Taxonomy" id="75743"/>
    <lineage>
        <taxon>Eukaryota</taxon>
        <taxon>Metazoa</taxon>
        <taxon>Chordata</taxon>
        <taxon>Craniata</taxon>
        <taxon>Vertebrata</taxon>
        <taxon>Chondrichthyes</taxon>
        <taxon>Elasmobranchii</taxon>
        <taxon>Galeomorphii</taxon>
        <taxon>Galeoidea</taxon>
        <taxon>Carcharhiniformes</taxon>
        <taxon>Scyliorhinidae</taxon>
        <taxon>Scyliorhinus</taxon>
    </lineage>
</organism>
<dbReference type="InterPro" id="IPR001304">
    <property type="entry name" value="C-type_lectin-like"/>
</dbReference>
<feature type="domain" description="C-type lectin" evidence="3">
    <location>
        <begin position="368"/>
        <end position="474"/>
    </location>
</feature>
<keyword evidence="2" id="KW-0812">Transmembrane</keyword>
<dbReference type="InterPro" id="IPR050111">
    <property type="entry name" value="C-type_lectin/snaclec_domain"/>
</dbReference>
<feature type="domain" description="C-type lectin" evidence="3">
    <location>
        <begin position="508"/>
        <end position="620"/>
    </location>
</feature>
<dbReference type="SMART" id="SM00034">
    <property type="entry name" value="CLECT"/>
    <property type="match status" value="4"/>
</dbReference>
<dbReference type="PROSITE" id="PS50041">
    <property type="entry name" value="C_TYPE_LECTIN_2"/>
    <property type="match status" value="4"/>
</dbReference>
<dbReference type="STRING" id="75743.A0A401P1C3"/>
<keyword evidence="2" id="KW-0472">Membrane</keyword>